<organism evidence="3 4">
    <name type="scientific">Mycena maculata</name>
    <dbReference type="NCBI Taxonomy" id="230809"/>
    <lineage>
        <taxon>Eukaryota</taxon>
        <taxon>Fungi</taxon>
        <taxon>Dikarya</taxon>
        <taxon>Basidiomycota</taxon>
        <taxon>Agaricomycotina</taxon>
        <taxon>Agaricomycetes</taxon>
        <taxon>Agaricomycetidae</taxon>
        <taxon>Agaricales</taxon>
        <taxon>Marasmiineae</taxon>
        <taxon>Mycenaceae</taxon>
        <taxon>Mycena</taxon>
    </lineage>
</organism>
<dbReference type="Proteomes" id="UP001215280">
    <property type="component" value="Unassembled WGS sequence"/>
</dbReference>
<reference evidence="3" key="1">
    <citation type="submission" date="2023-03" db="EMBL/GenBank/DDBJ databases">
        <title>Massive genome expansion in bonnet fungi (Mycena s.s.) driven by repeated elements and novel gene families across ecological guilds.</title>
        <authorList>
            <consortium name="Lawrence Berkeley National Laboratory"/>
            <person name="Harder C.B."/>
            <person name="Miyauchi S."/>
            <person name="Viragh M."/>
            <person name="Kuo A."/>
            <person name="Thoen E."/>
            <person name="Andreopoulos B."/>
            <person name="Lu D."/>
            <person name="Skrede I."/>
            <person name="Drula E."/>
            <person name="Henrissat B."/>
            <person name="Morin E."/>
            <person name="Kohler A."/>
            <person name="Barry K."/>
            <person name="LaButti K."/>
            <person name="Morin E."/>
            <person name="Salamov A."/>
            <person name="Lipzen A."/>
            <person name="Mereny Z."/>
            <person name="Hegedus B."/>
            <person name="Baldrian P."/>
            <person name="Stursova M."/>
            <person name="Weitz H."/>
            <person name="Taylor A."/>
            <person name="Grigoriev I.V."/>
            <person name="Nagy L.G."/>
            <person name="Martin F."/>
            <person name="Kauserud H."/>
        </authorList>
    </citation>
    <scope>NUCLEOTIDE SEQUENCE</scope>
    <source>
        <strain evidence="3">CBHHK188m</strain>
    </source>
</reference>
<proteinExistence type="predicted"/>
<evidence type="ECO:0008006" key="5">
    <source>
        <dbReference type="Google" id="ProtNLM"/>
    </source>
</evidence>
<name>A0AAD7I6Q5_9AGAR</name>
<feature type="region of interest" description="Disordered" evidence="1">
    <location>
        <begin position="66"/>
        <end position="85"/>
    </location>
</feature>
<dbReference type="AlphaFoldDB" id="A0AAD7I6Q5"/>
<dbReference type="EMBL" id="JARJLG010000153">
    <property type="protein sequence ID" value="KAJ7735628.1"/>
    <property type="molecule type" value="Genomic_DNA"/>
</dbReference>
<gene>
    <name evidence="3" type="ORF">DFH07DRAFT_987223</name>
</gene>
<evidence type="ECO:0000256" key="2">
    <source>
        <dbReference type="SAM" id="Phobius"/>
    </source>
</evidence>
<accession>A0AAD7I6Q5</accession>
<feature type="transmembrane region" description="Helical" evidence="2">
    <location>
        <begin position="121"/>
        <end position="143"/>
    </location>
</feature>
<keyword evidence="2" id="KW-1133">Transmembrane helix</keyword>
<evidence type="ECO:0000256" key="1">
    <source>
        <dbReference type="SAM" id="MobiDB-lite"/>
    </source>
</evidence>
<keyword evidence="2" id="KW-0812">Transmembrane</keyword>
<sequence>MTQPTQVLPPWLSPALTTLVLPQTTEITTTLVFLPLTYYGPSIPLDGDFTYGGLTSPVSTSSALETTASSSATTPSSSATPTSISISATTPTASLTSASSSPPSSTSSAAASSTLLSRAQLIGIVIGSVLGALVPFLLLCIVIRAGRRRRNRHNDGEQLPTIYAPSLTSASASIPIPASASTTSSAPWRLLAPGLPTPTSPTSPMAFTLPSPVPGSLAPGPPPVPVPVPMSLAPVWVARVPQRGSV</sequence>
<comment type="caution">
    <text evidence="3">The sequence shown here is derived from an EMBL/GenBank/DDBJ whole genome shotgun (WGS) entry which is preliminary data.</text>
</comment>
<evidence type="ECO:0000313" key="3">
    <source>
        <dbReference type="EMBL" id="KAJ7735628.1"/>
    </source>
</evidence>
<keyword evidence="2" id="KW-0472">Membrane</keyword>
<protein>
    <recommendedName>
        <fullName evidence="5">Mid2 domain-containing protein</fullName>
    </recommendedName>
</protein>
<keyword evidence="4" id="KW-1185">Reference proteome</keyword>
<evidence type="ECO:0000313" key="4">
    <source>
        <dbReference type="Proteomes" id="UP001215280"/>
    </source>
</evidence>